<protein>
    <submittedName>
        <fullName evidence="1">Small CPxCG-related zinc finger protein</fullName>
    </submittedName>
</protein>
<dbReference type="HOGENOM" id="CLU_202925_0_0_2"/>
<keyword evidence="2" id="KW-1185">Reference proteome</keyword>
<evidence type="ECO:0000313" key="2">
    <source>
        <dbReference type="Proteomes" id="UP000011867"/>
    </source>
</evidence>
<reference evidence="1 2" key="1">
    <citation type="journal article" date="2013" name="Genome Announc.">
        <title>Genome of the haloarchaeon Natronomonas moolapensis, a neutrophilic member of a previously haloalkaliphilic genus.</title>
        <authorList>
            <person name="Dyall-Smith M.L."/>
            <person name="Pfeiffer F."/>
            <person name="Oberwinkler T."/>
            <person name="Klee K."/>
            <person name="Rampp M."/>
            <person name="Palm P."/>
            <person name="Gross K."/>
            <person name="Schuster S.C."/>
            <person name="Oesterhelt D."/>
        </authorList>
    </citation>
    <scope>NUCLEOTIDE SEQUENCE [LARGE SCALE GENOMIC DNA]</scope>
    <source>
        <strain evidence="2">DSM 18674 / JCM 14361 / 8.8.11</strain>
    </source>
</reference>
<sequence length="50" mass="5708">MNRIHQLKQILVPETQTTRLAECRHCGESVDAETEACPECGSNEIARYEF</sequence>
<accession>M1XP86</accession>
<dbReference type="KEGG" id="nmo:Nmlp_1641"/>
<dbReference type="Proteomes" id="UP000011867">
    <property type="component" value="Chromosome"/>
</dbReference>
<evidence type="ECO:0000313" key="1">
    <source>
        <dbReference type="EMBL" id="CCQ35836.1"/>
    </source>
</evidence>
<organism evidence="1 2">
    <name type="scientific">Natronomonas moolapensis (strain DSM 18674 / CECT 7526 / JCM 14361 / 8.8.11)</name>
    <dbReference type="NCBI Taxonomy" id="268739"/>
    <lineage>
        <taxon>Archaea</taxon>
        <taxon>Methanobacteriati</taxon>
        <taxon>Methanobacteriota</taxon>
        <taxon>Stenosarchaea group</taxon>
        <taxon>Halobacteria</taxon>
        <taxon>Halobacteriales</taxon>
        <taxon>Natronomonadaceae</taxon>
        <taxon>Natronomonas</taxon>
    </lineage>
</organism>
<dbReference type="eggNOG" id="arCOG07976">
    <property type="taxonomic scope" value="Archaea"/>
</dbReference>
<gene>
    <name evidence="1" type="ordered locus">Nmlp_1641</name>
</gene>
<dbReference type="AlphaFoldDB" id="M1XP86"/>
<dbReference type="EMBL" id="HF582854">
    <property type="protein sequence ID" value="CCQ35836.1"/>
    <property type="molecule type" value="Genomic_DNA"/>
</dbReference>
<dbReference type="STRING" id="268739.Nmlp_1641"/>
<proteinExistence type="predicted"/>
<dbReference type="Gene3D" id="2.20.20.30">
    <property type="entry name" value="reverse gyrase domain"/>
    <property type="match status" value="1"/>
</dbReference>
<name>M1XP86_NATM8</name>